<feature type="signal peptide" evidence="3">
    <location>
        <begin position="1"/>
        <end position="27"/>
    </location>
</feature>
<dbReference type="InterPro" id="IPR036514">
    <property type="entry name" value="SGNH_hydro_sf"/>
</dbReference>
<dbReference type="SUPFAM" id="SSF52266">
    <property type="entry name" value="SGNH hydrolase"/>
    <property type="match status" value="1"/>
</dbReference>
<dbReference type="Proteomes" id="UP000198949">
    <property type="component" value="Unassembled WGS sequence"/>
</dbReference>
<feature type="active site" description="Nucleophile" evidence="1">
    <location>
        <position position="40"/>
    </location>
</feature>
<dbReference type="PANTHER" id="PTHR37981">
    <property type="entry name" value="LIPASE 2"/>
    <property type="match status" value="1"/>
</dbReference>
<dbReference type="PANTHER" id="PTHR37981:SF1">
    <property type="entry name" value="SGNH HYDROLASE-TYPE ESTERASE DOMAIN-CONTAINING PROTEIN"/>
    <property type="match status" value="1"/>
</dbReference>
<keyword evidence="3" id="KW-0732">Signal</keyword>
<name>A0A1G6X6Y9_9ACTN</name>
<dbReference type="AlphaFoldDB" id="A0A1G6X6Y9"/>
<evidence type="ECO:0000259" key="4">
    <source>
        <dbReference type="Pfam" id="PF13472"/>
    </source>
</evidence>
<dbReference type="Pfam" id="PF13472">
    <property type="entry name" value="Lipase_GDSL_2"/>
    <property type="match status" value="1"/>
</dbReference>
<evidence type="ECO:0000313" key="6">
    <source>
        <dbReference type="Proteomes" id="UP000198949"/>
    </source>
</evidence>
<dbReference type="InterPro" id="IPR013830">
    <property type="entry name" value="SGNH_hydro"/>
</dbReference>
<dbReference type="GO" id="GO:0004806">
    <property type="term" value="F:triacylglycerol lipase activity"/>
    <property type="evidence" value="ECO:0007669"/>
    <property type="project" value="TreeGrafter"/>
</dbReference>
<dbReference type="InterPro" id="IPR037460">
    <property type="entry name" value="SEST-like"/>
</dbReference>
<sequence length="261" mass="27698">MRRLRRAATLAVAPLAALLLVPAAAQAQSEPLDYVALGDSYSSGSGAGPYTDLLCQRSEKAHPSLLAEELDAELTFAACGGATTDDVLADQVDALDEDTDLVTIGIGGNDIGWTGAITACITPFKNCTPQIEEAERKATEELPAKLAAVYDAISDRAPDAEVYVTGYPRLFAARNTCDAFGQISIAEQRAMNEGADLLSSVIEAAAENHGFTYVDVRDAFADHGICARTPWLHGFTVLEVPYHPNALGHRDGYFPTLLAAL</sequence>
<organism evidence="5 6">
    <name type="scientific">Glycomyces harbinensis</name>
    <dbReference type="NCBI Taxonomy" id="58114"/>
    <lineage>
        <taxon>Bacteria</taxon>
        <taxon>Bacillati</taxon>
        <taxon>Actinomycetota</taxon>
        <taxon>Actinomycetes</taxon>
        <taxon>Glycomycetales</taxon>
        <taxon>Glycomycetaceae</taxon>
        <taxon>Glycomyces</taxon>
    </lineage>
</organism>
<dbReference type="Gene3D" id="3.40.50.1110">
    <property type="entry name" value="SGNH hydrolase"/>
    <property type="match status" value="1"/>
</dbReference>
<keyword evidence="6" id="KW-1185">Reference proteome</keyword>
<protein>
    <submittedName>
        <fullName evidence="5">Lysophospholipase L1</fullName>
    </submittedName>
</protein>
<feature type="disulfide bond" evidence="2">
    <location>
        <begin position="177"/>
        <end position="226"/>
    </location>
</feature>
<dbReference type="RefSeq" id="WP_177154919.1">
    <property type="nucleotide sequence ID" value="NZ_FNAD01000007.1"/>
</dbReference>
<accession>A0A1G6X6Y9</accession>
<feature type="disulfide bond" evidence="2">
    <location>
        <begin position="120"/>
        <end position="127"/>
    </location>
</feature>
<dbReference type="STRING" id="58114.SAMN05216270_1076"/>
<dbReference type="EMBL" id="FNAD01000007">
    <property type="protein sequence ID" value="SDD73931.1"/>
    <property type="molecule type" value="Genomic_DNA"/>
</dbReference>
<dbReference type="GO" id="GO:0019433">
    <property type="term" value="P:triglyceride catabolic process"/>
    <property type="evidence" value="ECO:0007669"/>
    <property type="project" value="TreeGrafter"/>
</dbReference>
<feature type="chain" id="PRO_5011551579" evidence="3">
    <location>
        <begin position="28"/>
        <end position="261"/>
    </location>
</feature>
<evidence type="ECO:0000256" key="2">
    <source>
        <dbReference type="PIRSR" id="PIRSR637460-2"/>
    </source>
</evidence>
<evidence type="ECO:0000256" key="3">
    <source>
        <dbReference type="SAM" id="SignalP"/>
    </source>
</evidence>
<gene>
    <name evidence="5" type="ORF">SAMN05216270_1076</name>
</gene>
<feature type="domain" description="SGNH hydrolase-type esterase" evidence="4">
    <location>
        <begin position="36"/>
        <end position="250"/>
    </location>
</feature>
<reference evidence="6" key="1">
    <citation type="submission" date="2016-10" db="EMBL/GenBank/DDBJ databases">
        <authorList>
            <person name="Varghese N."/>
            <person name="Submissions S."/>
        </authorList>
    </citation>
    <scope>NUCLEOTIDE SEQUENCE [LARGE SCALE GENOMIC DNA]</scope>
    <source>
        <strain evidence="6">CGMCC 4.3516</strain>
    </source>
</reference>
<evidence type="ECO:0000313" key="5">
    <source>
        <dbReference type="EMBL" id="SDD73931.1"/>
    </source>
</evidence>
<keyword evidence="2" id="KW-1015">Disulfide bond</keyword>
<evidence type="ECO:0000256" key="1">
    <source>
        <dbReference type="PIRSR" id="PIRSR637460-1"/>
    </source>
</evidence>
<proteinExistence type="predicted"/>
<dbReference type="CDD" id="cd01823">
    <property type="entry name" value="SEST_like"/>
    <property type="match status" value="1"/>
</dbReference>
<feature type="disulfide bond" evidence="2">
    <location>
        <begin position="55"/>
        <end position="79"/>
    </location>
</feature>
<feature type="active site" evidence="1">
    <location>
        <position position="243"/>
    </location>
</feature>